<proteinExistence type="predicted"/>
<evidence type="ECO:0000313" key="2">
    <source>
        <dbReference type="RefSeq" id="XP_019100825.1"/>
    </source>
</evidence>
<protein>
    <submittedName>
        <fullName evidence="2">Uncharacterized protein LOC109132847</fullName>
    </submittedName>
</protein>
<organism evidence="1 2">
    <name type="scientific">Camelina sativa</name>
    <name type="common">False flax</name>
    <name type="synonym">Myagrum sativum</name>
    <dbReference type="NCBI Taxonomy" id="90675"/>
    <lineage>
        <taxon>Eukaryota</taxon>
        <taxon>Viridiplantae</taxon>
        <taxon>Streptophyta</taxon>
        <taxon>Embryophyta</taxon>
        <taxon>Tracheophyta</taxon>
        <taxon>Spermatophyta</taxon>
        <taxon>Magnoliopsida</taxon>
        <taxon>eudicotyledons</taxon>
        <taxon>Gunneridae</taxon>
        <taxon>Pentapetalae</taxon>
        <taxon>rosids</taxon>
        <taxon>malvids</taxon>
        <taxon>Brassicales</taxon>
        <taxon>Brassicaceae</taxon>
        <taxon>Camelineae</taxon>
        <taxon>Camelina</taxon>
    </lineage>
</organism>
<dbReference type="SUPFAM" id="SSF56672">
    <property type="entry name" value="DNA/RNA polymerases"/>
    <property type="match status" value="1"/>
</dbReference>
<evidence type="ECO:0000313" key="1">
    <source>
        <dbReference type="Proteomes" id="UP000694864"/>
    </source>
</evidence>
<sequence length="231" mass="25744">MATSPKLTINSGIPLHDPTEYRRIVGSFQYLAFTRPDISFVVNCLSQYMHSPTDLHWQAAKRLLRYLKGTTTHGIFLKRNNPLSLHAYSDADWAGDSTDYVSTNGYIAYLGHTPVSWSSKKQNGVTRSSMEAEYRSVANTSSELRWICSLLQELGITLPTIPTIYCDNIDAIYLCANRSGVLRVVHVTTKDQLADALTKSLSKIPFTSFLNKIGVTPSPSILRGCIENHSQ</sequence>
<gene>
    <name evidence="2" type="primary">LOC109132847</name>
</gene>
<dbReference type="InterPro" id="IPR043502">
    <property type="entry name" value="DNA/RNA_pol_sf"/>
</dbReference>
<dbReference type="PANTHER" id="PTHR11439">
    <property type="entry name" value="GAG-POL-RELATED RETROTRANSPOSON"/>
    <property type="match status" value="1"/>
</dbReference>
<reference evidence="2" key="2">
    <citation type="submission" date="2025-08" db="UniProtKB">
        <authorList>
            <consortium name="RefSeq"/>
        </authorList>
    </citation>
    <scope>IDENTIFICATION</scope>
    <source>
        <tissue evidence="2">Leaf</tissue>
    </source>
</reference>
<reference evidence="1" key="1">
    <citation type="journal article" date="2014" name="Nat. Commun.">
        <title>The emerging biofuel crop Camelina sativa retains a highly undifferentiated hexaploid genome structure.</title>
        <authorList>
            <person name="Kagale S."/>
            <person name="Koh C."/>
            <person name="Nixon J."/>
            <person name="Bollina V."/>
            <person name="Clarke W.E."/>
            <person name="Tuteja R."/>
            <person name="Spillane C."/>
            <person name="Robinson S.J."/>
            <person name="Links M.G."/>
            <person name="Clarke C."/>
            <person name="Higgins E.E."/>
            <person name="Huebert T."/>
            <person name="Sharpe A.G."/>
            <person name="Parkin I.A."/>
        </authorList>
    </citation>
    <scope>NUCLEOTIDE SEQUENCE [LARGE SCALE GENOMIC DNA]</scope>
    <source>
        <strain evidence="1">cv. DH55</strain>
    </source>
</reference>
<keyword evidence="1" id="KW-1185">Reference proteome</keyword>
<dbReference type="Proteomes" id="UP000694864">
    <property type="component" value="Chromosome 5"/>
</dbReference>
<dbReference type="RefSeq" id="XP_019100825.1">
    <property type="nucleotide sequence ID" value="XM_019245280.1"/>
</dbReference>
<accession>A0ABM1RP87</accession>
<name>A0ABM1RP87_CAMSA</name>
<dbReference type="PANTHER" id="PTHR11439:SF489">
    <property type="entry name" value="RNA-DIRECTED DNA POLYMERASE"/>
    <property type="match status" value="1"/>
</dbReference>
<dbReference type="CDD" id="cd09272">
    <property type="entry name" value="RNase_HI_RT_Ty1"/>
    <property type="match status" value="1"/>
</dbReference>
<dbReference type="GeneID" id="109132847"/>